<protein>
    <submittedName>
        <fullName evidence="2">Uncharacterized protein</fullName>
    </submittedName>
</protein>
<accession>A0A914CQL5</accession>
<organism evidence="1 2">
    <name type="scientific">Acrobeloides nanus</name>
    <dbReference type="NCBI Taxonomy" id="290746"/>
    <lineage>
        <taxon>Eukaryota</taxon>
        <taxon>Metazoa</taxon>
        <taxon>Ecdysozoa</taxon>
        <taxon>Nematoda</taxon>
        <taxon>Chromadorea</taxon>
        <taxon>Rhabditida</taxon>
        <taxon>Tylenchina</taxon>
        <taxon>Cephalobomorpha</taxon>
        <taxon>Cephaloboidea</taxon>
        <taxon>Cephalobidae</taxon>
        <taxon>Acrobeloides</taxon>
    </lineage>
</organism>
<name>A0A914CQL5_9BILA</name>
<dbReference type="AlphaFoldDB" id="A0A914CQL5"/>
<dbReference type="Proteomes" id="UP000887540">
    <property type="component" value="Unplaced"/>
</dbReference>
<reference evidence="2" key="1">
    <citation type="submission" date="2022-11" db="UniProtKB">
        <authorList>
            <consortium name="WormBaseParasite"/>
        </authorList>
    </citation>
    <scope>IDENTIFICATION</scope>
</reference>
<sequence>MATYASDNKQVEHFLRHIRKEASEILLDIQESKDDYRKEGIMNHLGEKRSRKFPAKKAPIANDAMTSVEEENIDWCDATHYCWTGWHCCSCCTCCPDGTICSGAYCVRAKSHLRFYD</sequence>
<dbReference type="WBParaSite" id="ACRNAN_scaffold1341.g29399.t1">
    <property type="protein sequence ID" value="ACRNAN_scaffold1341.g29399.t1"/>
    <property type="gene ID" value="ACRNAN_scaffold1341.g29399"/>
</dbReference>
<proteinExistence type="predicted"/>
<keyword evidence="1" id="KW-1185">Reference proteome</keyword>
<evidence type="ECO:0000313" key="2">
    <source>
        <dbReference type="WBParaSite" id="ACRNAN_scaffold1341.g29399.t1"/>
    </source>
</evidence>
<evidence type="ECO:0000313" key="1">
    <source>
        <dbReference type="Proteomes" id="UP000887540"/>
    </source>
</evidence>